<feature type="transmembrane region" description="Helical" evidence="1">
    <location>
        <begin position="243"/>
        <end position="262"/>
    </location>
</feature>
<feature type="transmembrane region" description="Helical" evidence="1">
    <location>
        <begin position="58"/>
        <end position="91"/>
    </location>
</feature>
<gene>
    <name evidence="2" type="ordered locus">AM1_C0166</name>
</gene>
<feature type="transmembrane region" description="Helical" evidence="1">
    <location>
        <begin position="201"/>
        <end position="223"/>
    </location>
</feature>
<keyword evidence="1" id="KW-0472">Membrane</keyword>
<name>A8ZMQ8_ACAM1</name>
<dbReference type="KEGG" id="amr:AM1_C0166"/>
<dbReference type="Pfam" id="PF09948">
    <property type="entry name" value="PpoB2"/>
    <property type="match status" value="1"/>
</dbReference>
<organism evidence="2 3">
    <name type="scientific">Acaryochloris marina (strain MBIC 11017)</name>
    <dbReference type="NCBI Taxonomy" id="329726"/>
    <lineage>
        <taxon>Bacteria</taxon>
        <taxon>Bacillati</taxon>
        <taxon>Cyanobacteriota</taxon>
        <taxon>Cyanophyceae</taxon>
        <taxon>Acaryochloridales</taxon>
        <taxon>Acaryochloridaceae</taxon>
        <taxon>Acaryochloris</taxon>
    </lineage>
</organism>
<feature type="transmembrane region" description="Helical" evidence="1">
    <location>
        <begin position="12"/>
        <end position="38"/>
    </location>
</feature>
<reference evidence="2 3" key="1">
    <citation type="journal article" date="2008" name="Proc. Natl. Acad. Sci. U.S.A.">
        <title>Niche adaptation and genome expansion in the chlorophyll d-producing cyanobacterium Acaryochloris marina.</title>
        <authorList>
            <person name="Swingley W.D."/>
            <person name="Chen M."/>
            <person name="Cheung P.C."/>
            <person name="Conrad A.L."/>
            <person name="Dejesa L.C."/>
            <person name="Hao J."/>
            <person name="Honchak B.M."/>
            <person name="Karbach L.E."/>
            <person name="Kurdoglu A."/>
            <person name="Lahiri S."/>
            <person name="Mastrian S.D."/>
            <person name="Miyashita H."/>
            <person name="Page L."/>
            <person name="Ramakrishna P."/>
            <person name="Satoh S."/>
            <person name="Sattley W.M."/>
            <person name="Shimada Y."/>
            <person name="Taylor H.L."/>
            <person name="Tomo T."/>
            <person name="Tsuchiya T."/>
            <person name="Wang Z.T."/>
            <person name="Raymond J."/>
            <person name="Mimuro M."/>
            <person name="Blankenship R.E."/>
            <person name="Touchman J.W."/>
        </authorList>
    </citation>
    <scope>NUCLEOTIDE SEQUENCE [LARGE SCALE GENOMIC DNA]</scope>
    <source>
        <strain evidence="3">MBIC 11017</strain>
        <plasmid evidence="3">Plasmid pREB3</plasmid>
    </source>
</reference>
<keyword evidence="1" id="KW-1133">Transmembrane helix</keyword>
<dbReference type="Proteomes" id="UP000000268">
    <property type="component" value="Plasmid pREB3"/>
</dbReference>
<feature type="transmembrane region" description="Helical" evidence="1">
    <location>
        <begin position="112"/>
        <end position="132"/>
    </location>
</feature>
<keyword evidence="1" id="KW-0812">Transmembrane</keyword>
<protein>
    <submittedName>
        <fullName evidence="2">Metal-binding integral membrane protein, putative</fullName>
    </submittedName>
</protein>
<keyword evidence="2" id="KW-0614">Plasmid</keyword>
<sequence length="263" mass="28804">METILKRDRWIVLAGLTVVILLSWIYLLLGAGMGMSGIEMTRLSSGDGMMMDMGETTTWSIGYGLLMFFMWWIMMIAMMLPSATPMILLAAALNRKASPHRQPYGTSGYFAAGYLLAWALFSGVAVVVQWGLTVSGLLSSLMQSTNTVLTGGILIAAGLWQLTPIKHNCLKHCRSPVKFLVQHRRQSNTGSLIMGLEHGMYCMGCCWFLMALLLVGGVMNLYWITGLALYVLVEKVLPKGEQVGQIVGVGLVAWGFGWVIGIL</sequence>
<geneLocation type="plasmid" evidence="2 3">
    <name>pREB3</name>
</geneLocation>
<keyword evidence="3" id="KW-1185">Reference proteome</keyword>
<dbReference type="InterPro" id="IPR018688">
    <property type="entry name" value="PpoB2-like"/>
</dbReference>
<feature type="transmembrane region" description="Helical" evidence="1">
    <location>
        <begin position="144"/>
        <end position="162"/>
    </location>
</feature>
<proteinExistence type="predicted"/>
<evidence type="ECO:0000313" key="2">
    <source>
        <dbReference type="EMBL" id="ABW32469.1"/>
    </source>
</evidence>
<evidence type="ECO:0000313" key="3">
    <source>
        <dbReference type="Proteomes" id="UP000000268"/>
    </source>
</evidence>
<dbReference type="AlphaFoldDB" id="A8ZMQ8"/>
<evidence type="ECO:0000256" key="1">
    <source>
        <dbReference type="SAM" id="Phobius"/>
    </source>
</evidence>
<accession>A8ZMQ8</accession>
<dbReference type="HOGENOM" id="CLU_065506_2_0_3"/>
<dbReference type="EMBL" id="CP000840">
    <property type="protein sequence ID" value="ABW32469.1"/>
    <property type="molecule type" value="Genomic_DNA"/>
</dbReference>